<keyword evidence="2" id="KW-1185">Reference proteome</keyword>
<dbReference type="Proteomes" id="UP000613974">
    <property type="component" value="Unassembled WGS sequence"/>
</dbReference>
<reference evidence="2" key="1">
    <citation type="submission" date="2023-07" db="EMBL/GenBank/DDBJ databases">
        <title>Whole genome shotgun sequence of Streptomyces nojiriensis NBRC 13794.</title>
        <authorList>
            <person name="Komaki H."/>
            <person name="Tamura T."/>
        </authorList>
    </citation>
    <scope>NUCLEOTIDE SEQUENCE [LARGE SCALE GENOMIC DNA]</scope>
    <source>
        <strain evidence="2">NBRC 13794</strain>
    </source>
</reference>
<sequence>MTSVPELLVLTRIQGGWDLFQTSYVEAARTLRRNPGRLADLWAERRRAVALHPLSDDLRELYGAQIDRSRAAMARLAPPLLQRYADQAVPLIEHSWLRSIPLRSSAVEAARVVLKELSLPDGEALATVSSPPGGGPAGRTAKTATGFRILATDDGTTSSLAVLLHELGHFLYEADPGPGPTEGIVHYVESEAAALALGRVGFDRYLAALPDAGERRRLWASYCRTEAWLNHFYFLTEAAELGLCEPPPGRLDMLYLRDTYSSTVGYQFVYAAASSLMADRPEQLVTRLAPAGGPGRARGHFAPPWHPEPAWHTAATTAAGEEMTSRW</sequence>
<evidence type="ECO:0000313" key="1">
    <source>
        <dbReference type="EMBL" id="GHI73240.1"/>
    </source>
</evidence>
<evidence type="ECO:0008006" key="3">
    <source>
        <dbReference type="Google" id="ProtNLM"/>
    </source>
</evidence>
<accession>A0ABQ3SYN1</accession>
<evidence type="ECO:0000313" key="2">
    <source>
        <dbReference type="Proteomes" id="UP000613974"/>
    </source>
</evidence>
<name>A0ABQ3SYN1_9ACTN</name>
<dbReference type="EMBL" id="BNEC01000005">
    <property type="protein sequence ID" value="GHI73240.1"/>
    <property type="molecule type" value="Genomic_DNA"/>
</dbReference>
<organism evidence="1 2">
    <name type="scientific">Streptomyces nojiriensis</name>
    <dbReference type="NCBI Taxonomy" id="66374"/>
    <lineage>
        <taxon>Bacteria</taxon>
        <taxon>Bacillati</taxon>
        <taxon>Actinomycetota</taxon>
        <taxon>Actinomycetes</taxon>
        <taxon>Kitasatosporales</taxon>
        <taxon>Streptomycetaceae</taxon>
        <taxon>Streptomyces</taxon>
    </lineage>
</organism>
<protein>
    <recommendedName>
        <fullName evidence="3">IrrE N-terminal-like domain-containing protein</fullName>
    </recommendedName>
</protein>
<proteinExistence type="predicted"/>
<gene>
    <name evidence="1" type="ORF">Snoj_71580</name>
</gene>
<comment type="caution">
    <text evidence="1">The sequence shown here is derived from an EMBL/GenBank/DDBJ whole genome shotgun (WGS) entry which is preliminary data.</text>
</comment>